<dbReference type="RefSeq" id="WP_278476571.1">
    <property type="nucleotide sequence ID" value="NZ_JABZRE010000001.1"/>
</dbReference>
<dbReference type="AlphaFoldDB" id="A0A930E1P1"/>
<proteinExistence type="predicted"/>
<sequence length="190" mass="21940">MIKKQTNQNSLIAEQFSKIVRELRSLNKKEFDERIEMLTKGESVSHSCHQFNPKSNSSFLFNSAKSKLYLDLVKDLSNFNDSKLIDSATKPKIGILLDKTSGNLSTISTRIKSFNSPSFLLFNYSDDGSNLYKFFELLSSFQEIKDDNFSVIYCQETFNLQMKIKNSSSEKVKIKLIKLLKKYCEQELKI</sequence>
<evidence type="ECO:0000313" key="1">
    <source>
        <dbReference type="EMBL" id="MBF1306182.1"/>
    </source>
</evidence>
<protein>
    <submittedName>
        <fullName evidence="1">Uncharacterized protein</fullName>
    </submittedName>
</protein>
<accession>A0A930E1P1</accession>
<reference evidence="1" key="1">
    <citation type="submission" date="2020-04" db="EMBL/GenBank/DDBJ databases">
        <title>Deep metagenomics examines the oral microbiome during advanced dental caries in children, revealing novel taxa and co-occurrences with host molecules.</title>
        <authorList>
            <person name="Baker J.L."/>
            <person name="Morton J.T."/>
            <person name="Dinis M."/>
            <person name="Alvarez R."/>
            <person name="Tran N.C."/>
            <person name="Knight R."/>
            <person name="Edlund A."/>
        </authorList>
    </citation>
    <scope>NUCLEOTIDE SEQUENCE</scope>
    <source>
        <strain evidence="1">JCVI_23_bin.11</strain>
    </source>
</reference>
<organism evidence="1 2">
    <name type="scientific">Parvimonas micra</name>
    <dbReference type="NCBI Taxonomy" id="33033"/>
    <lineage>
        <taxon>Bacteria</taxon>
        <taxon>Bacillati</taxon>
        <taxon>Bacillota</taxon>
        <taxon>Tissierellia</taxon>
        <taxon>Tissierellales</taxon>
        <taxon>Peptoniphilaceae</taxon>
        <taxon>Parvimonas</taxon>
    </lineage>
</organism>
<evidence type="ECO:0000313" key="2">
    <source>
        <dbReference type="Proteomes" id="UP000758611"/>
    </source>
</evidence>
<dbReference type="EMBL" id="JABZRE010000001">
    <property type="protein sequence ID" value="MBF1306182.1"/>
    <property type="molecule type" value="Genomic_DNA"/>
</dbReference>
<name>A0A930E1P1_9FIRM</name>
<gene>
    <name evidence="1" type="ORF">HXM94_00060</name>
</gene>
<dbReference type="Proteomes" id="UP000758611">
    <property type="component" value="Unassembled WGS sequence"/>
</dbReference>
<comment type="caution">
    <text evidence="1">The sequence shown here is derived from an EMBL/GenBank/DDBJ whole genome shotgun (WGS) entry which is preliminary data.</text>
</comment>